<keyword evidence="1" id="KW-0472">Membrane</keyword>
<dbReference type="Pfam" id="PF04773">
    <property type="entry name" value="FecR"/>
    <property type="match status" value="1"/>
</dbReference>
<accession>A0A7W9B2T1</accession>
<keyword evidence="1" id="KW-1133">Transmembrane helix</keyword>
<dbReference type="Pfam" id="PF16220">
    <property type="entry name" value="DUF4880"/>
    <property type="match status" value="1"/>
</dbReference>
<protein>
    <submittedName>
        <fullName evidence="4">Transmembrane sensor</fullName>
    </submittedName>
</protein>
<name>A0A7W9B2T1_9SPHN</name>
<dbReference type="Proteomes" id="UP000537161">
    <property type="component" value="Unassembled WGS sequence"/>
</dbReference>
<feature type="domain" description="FecR N-terminal" evidence="3">
    <location>
        <begin position="15"/>
        <end position="55"/>
    </location>
</feature>
<dbReference type="InterPro" id="IPR032623">
    <property type="entry name" value="FecR_N"/>
</dbReference>
<feature type="transmembrane region" description="Helical" evidence="1">
    <location>
        <begin position="101"/>
        <end position="119"/>
    </location>
</feature>
<evidence type="ECO:0000259" key="2">
    <source>
        <dbReference type="Pfam" id="PF04773"/>
    </source>
</evidence>
<dbReference type="InterPro" id="IPR006860">
    <property type="entry name" value="FecR"/>
</dbReference>
<dbReference type="GO" id="GO:0016989">
    <property type="term" value="F:sigma factor antagonist activity"/>
    <property type="evidence" value="ECO:0007669"/>
    <property type="project" value="TreeGrafter"/>
</dbReference>
<organism evidence="4 5">
    <name type="scientific">Sphingopyxis panaciterrulae</name>
    <dbReference type="NCBI Taxonomy" id="462372"/>
    <lineage>
        <taxon>Bacteria</taxon>
        <taxon>Pseudomonadati</taxon>
        <taxon>Pseudomonadota</taxon>
        <taxon>Alphaproteobacteria</taxon>
        <taxon>Sphingomonadales</taxon>
        <taxon>Sphingomonadaceae</taxon>
        <taxon>Sphingopyxis</taxon>
    </lineage>
</organism>
<dbReference type="PANTHER" id="PTHR30273">
    <property type="entry name" value="PERIPLASMIC SIGNAL SENSOR AND SIGMA FACTOR ACTIVATOR FECR-RELATED"/>
    <property type="match status" value="1"/>
</dbReference>
<dbReference type="EMBL" id="JACIJH010000001">
    <property type="protein sequence ID" value="MBB5705212.1"/>
    <property type="molecule type" value="Genomic_DNA"/>
</dbReference>
<evidence type="ECO:0000313" key="5">
    <source>
        <dbReference type="Proteomes" id="UP000537161"/>
    </source>
</evidence>
<sequence length="352" mass="38442">MTHLADEDMPLAYEEQAAEWCWRIADRILTESEREEFDAWLRADPRHREAFEEMVTVWKGTDAIAEMPGFLSLRAKALTTMETARDASEPQSGWRKGWQRMFALAAVVVLMVVSGAWYLTSGPDVYATGVGERRVVRLDDGSRVSLDASSRVTVAYSGDKRTLVLERGRAKFDVAKDPLRPFTVTAGQKTVVAIGTAFSVELLRDQMRVLLYEGHVAVLAQPPGKTPTPVRIGGLTDAGSQLKPGQELVASLSSSTATIVPADAVRSLSWEGGRLTFIDEPLSRAVERVNRYADTPIVVGDAKAGGYLVNGVFDAGDTRGFISGVTAIFPVSVQNEGRQIRLDSKAKTLPEK</sequence>
<dbReference type="PANTHER" id="PTHR30273:SF2">
    <property type="entry name" value="PROTEIN FECR"/>
    <property type="match status" value="1"/>
</dbReference>
<proteinExistence type="predicted"/>
<feature type="domain" description="FecR protein" evidence="2">
    <location>
        <begin position="124"/>
        <end position="216"/>
    </location>
</feature>
<dbReference type="RefSeq" id="WP_184095030.1">
    <property type="nucleotide sequence ID" value="NZ_JACIJH010000001.1"/>
</dbReference>
<keyword evidence="1 4" id="KW-0812">Transmembrane</keyword>
<evidence type="ECO:0000256" key="1">
    <source>
        <dbReference type="SAM" id="Phobius"/>
    </source>
</evidence>
<gene>
    <name evidence="4" type="ORF">FHR21_000537</name>
</gene>
<keyword evidence="5" id="KW-1185">Reference proteome</keyword>
<dbReference type="PIRSF" id="PIRSF018266">
    <property type="entry name" value="FecR"/>
    <property type="match status" value="1"/>
</dbReference>
<reference evidence="4 5" key="1">
    <citation type="submission" date="2020-08" db="EMBL/GenBank/DDBJ databases">
        <title>Genomic Encyclopedia of Type Strains, Phase IV (KMG-IV): sequencing the most valuable type-strain genomes for metagenomic binning, comparative biology and taxonomic classification.</title>
        <authorList>
            <person name="Goeker M."/>
        </authorList>
    </citation>
    <scope>NUCLEOTIDE SEQUENCE [LARGE SCALE GENOMIC DNA]</scope>
    <source>
        <strain evidence="4 5">DSM 27163</strain>
    </source>
</reference>
<dbReference type="Gene3D" id="2.60.120.1440">
    <property type="match status" value="1"/>
</dbReference>
<dbReference type="InterPro" id="IPR012373">
    <property type="entry name" value="Ferrdict_sens_TM"/>
</dbReference>
<evidence type="ECO:0000313" key="4">
    <source>
        <dbReference type="EMBL" id="MBB5705212.1"/>
    </source>
</evidence>
<comment type="caution">
    <text evidence="4">The sequence shown here is derived from an EMBL/GenBank/DDBJ whole genome shotgun (WGS) entry which is preliminary data.</text>
</comment>
<evidence type="ECO:0000259" key="3">
    <source>
        <dbReference type="Pfam" id="PF16220"/>
    </source>
</evidence>
<dbReference type="AlphaFoldDB" id="A0A7W9B2T1"/>